<dbReference type="Pfam" id="PF22017">
    <property type="entry name" value="HP1454-like_C"/>
    <property type="match status" value="1"/>
</dbReference>
<keyword evidence="1" id="KW-0732">Signal</keyword>
<dbReference type="Pfam" id="PF02169">
    <property type="entry name" value="LPP20"/>
    <property type="match status" value="1"/>
</dbReference>
<gene>
    <name evidence="5" type="ORF">ACFOPX_02940</name>
</gene>
<evidence type="ECO:0000259" key="3">
    <source>
        <dbReference type="Pfam" id="PF22017"/>
    </source>
</evidence>
<dbReference type="Gene3D" id="3.10.28.20">
    <property type="entry name" value="Acetamidase/Formamidase-like domains"/>
    <property type="match status" value="1"/>
</dbReference>
<keyword evidence="5" id="KW-0449">Lipoprotein</keyword>
<protein>
    <submittedName>
        <fullName evidence="5">LPP20 family lipoprotein</fullName>
    </submittedName>
</protein>
<dbReference type="InterPro" id="IPR024952">
    <property type="entry name" value="LPP20-like_dom"/>
</dbReference>
<feature type="chain" id="PRO_5045337486" evidence="1">
    <location>
        <begin position="24"/>
        <end position="311"/>
    </location>
</feature>
<sequence>MLAKFIKLSLVIVPLALQATSHSAPHWYQNFKGNPAYFYGNGMGESKEVAKQKALNDLASGIVVSVSSTTTNQTTRVNKTLDKHSSQNIRLVVDSIKFINIKVDKEECEHHVCYTRLKLNKNMFLNTLSKRYQDLYNTLSALHPQEGCKGIFLKEIQKLQTTLAKAMPLQEILNAYGRGVASLTPYQELVKKNSPHPKANLIYAPGSDSEISDALTGQYARFIQQSDDPGLYRIENKIYESTANGLFHIGLNLNIRDCQGNIVYSKSLYADQPDRSAAIERIKAQAFKQLRNYQQGVGAGTADVNNSKIDF</sequence>
<evidence type="ECO:0000313" key="5">
    <source>
        <dbReference type="EMBL" id="MFC3847494.1"/>
    </source>
</evidence>
<feature type="signal peptide" evidence="1">
    <location>
        <begin position="1"/>
        <end position="23"/>
    </location>
</feature>
<dbReference type="Gene3D" id="3.30.160.710">
    <property type="match status" value="1"/>
</dbReference>
<feature type="domain" description="Lipoprotein LPP20-like" evidence="2">
    <location>
        <begin position="25"/>
        <end position="98"/>
    </location>
</feature>
<evidence type="ECO:0000256" key="1">
    <source>
        <dbReference type="SAM" id="SignalP"/>
    </source>
</evidence>
<evidence type="ECO:0000259" key="4">
    <source>
        <dbReference type="Pfam" id="PF22018"/>
    </source>
</evidence>
<reference evidence="6" key="1">
    <citation type="journal article" date="2019" name="Int. J. Syst. Evol. Microbiol.">
        <title>The Global Catalogue of Microorganisms (GCM) 10K type strain sequencing project: providing services to taxonomists for standard genome sequencing and annotation.</title>
        <authorList>
            <consortium name="The Broad Institute Genomics Platform"/>
            <consortium name="The Broad Institute Genome Sequencing Center for Infectious Disease"/>
            <person name="Wu L."/>
            <person name="Ma J."/>
        </authorList>
    </citation>
    <scope>NUCLEOTIDE SEQUENCE [LARGE SCALE GENOMIC DNA]</scope>
    <source>
        <strain evidence="6">CCUG 53816</strain>
    </source>
</reference>
<feature type="domain" description="LPP20 lipofamily protein C-terminal" evidence="3">
    <location>
        <begin position="197"/>
        <end position="288"/>
    </location>
</feature>
<dbReference type="Proteomes" id="UP001595783">
    <property type="component" value="Unassembled WGS sequence"/>
</dbReference>
<dbReference type="RefSeq" id="WP_104752122.1">
    <property type="nucleotide sequence ID" value="NZ_FZMF01000014.1"/>
</dbReference>
<dbReference type="InterPro" id="IPR054165">
    <property type="entry name" value="HP1454-like_M"/>
</dbReference>
<accession>A0ABV7ZGT0</accession>
<dbReference type="InterPro" id="IPR054163">
    <property type="entry name" value="HP1454-like_C"/>
</dbReference>
<keyword evidence="6" id="KW-1185">Reference proteome</keyword>
<dbReference type="EMBL" id="JBHRZO010000011">
    <property type="protein sequence ID" value="MFC3847494.1"/>
    <property type="molecule type" value="Genomic_DNA"/>
</dbReference>
<comment type="caution">
    <text evidence="5">The sequence shown here is derived from an EMBL/GenBank/DDBJ whole genome shotgun (WGS) entry which is preliminary data.</text>
</comment>
<dbReference type="Gene3D" id="6.10.140.1870">
    <property type="match status" value="1"/>
</dbReference>
<dbReference type="Pfam" id="PF22018">
    <property type="entry name" value="HP1454-like_middle_dom"/>
    <property type="match status" value="1"/>
</dbReference>
<proteinExistence type="predicted"/>
<name>A0ABV7ZGT0_9HELI</name>
<feature type="domain" description="LPP20 lipofamily protein middle" evidence="4">
    <location>
        <begin position="122"/>
        <end position="188"/>
    </location>
</feature>
<evidence type="ECO:0000259" key="2">
    <source>
        <dbReference type="Pfam" id="PF02169"/>
    </source>
</evidence>
<organism evidence="5 6">
    <name type="scientific">Helicobacter baculiformis</name>
    <dbReference type="NCBI Taxonomy" id="427351"/>
    <lineage>
        <taxon>Bacteria</taxon>
        <taxon>Pseudomonadati</taxon>
        <taxon>Campylobacterota</taxon>
        <taxon>Epsilonproteobacteria</taxon>
        <taxon>Campylobacterales</taxon>
        <taxon>Helicobacteraceae</taxon>
        <taxon>Helicobacter</taxon>
    </lineage>
</organism>
<evidence type="ECO:0000313" key="6">
    <source>
        <dbReference type="Proteomes" id="UP001595783"/>
    </source>
</evidence>